<dbReference type="Pfam" id="PF13920">
    <property type="entry name" value="zf-C3HC4_3"/>
    <property type="match status" value="1"/>
</dbReference>
<dbReference type="PROSITE" id="PS50089">
    <property type="entry name" value="ZF_RING_2"/>
    <property type="match status" value="1"/>
</dbReference>
<reference evidence="6" key="1">
    <citation type="submission" date="2017-01" db="EMBL/GenBank/DDBJ databases">
        <authorList>
            <person name="Assis F.L."/>
            <person name="Abrahao J.S."/>
            <person name="Silva L."/>
            <person name="Khalil J.B."/>
            <person name="Rodrigues R."/>
            <person name="Silva L.S."/>
            <person name="Arantes T."/>
            <person name="Boratto P."/>
            <person name="Andrade M."/>
            <person name="Kroon E.G."/>
            <person name="Ribeiro B."/>
            <person name="Bergier I."/>
            <person name="Seligmann H."/>
            <person name="Ghigo E."/>
            <person name="Colson P."/>
            <person name="Levasseur A."/>
            <person name="Raoult D."/>
            <person name="Scola B.L."/>
        </authorList>
    </citation>
    <scope>NUCLEOTIDE SEQUENCE</scope>
    <source>
        <strain evidence="6">Soda lake</strain>
    </source>
</reference>
<dbReference type="Gene3D" id="3.30.40.10">
    <property type="entry name" value="Zinc/RING finger domain, C3HC4 (zinc finger)"/>
    <property type="match status" value="1"/>
</dbReference>
<organism evidence="6">
    <name type="scientific">Tupanvirus soda lake</name>
    <dbReference type="NCBI Taxonomy" id="2126985"/>
    <lineage>
        <taxon>Viruses</taxon>
        <taxon>Varidnaviria</taxon>
        <taxon>Bamfordvirae</taxon>
        <taxon>Nucleocytoviricota</taxon>
        <taxon>Megaviricetes</taxon>
        <taxon>Imitervirales</taxon>
        <taxon>Mimiviridae</taxon>
        <taxon>Megamimivirinae</taxon>
        <taxon>Tupanvirus</taxon>
        <taxon>Tupanvirus salinum</taxon>
    </lineage>
</organism>
<dbReference type="InterPro" id="IPR017907">
    <property type="entry name" value="Znf_RING_CS"/>
</dbReference>
<dbReference type="SUPFAM" id="SSF57850">
    <property type="entry name" value="RING/U-box"/>
    <property type="match status" value="1"/>
</dbReference>
<dbReference type="InterPro" id="IPR013083">
    <property type="entry name" value="Znf_RING/FYVE/PHD"/>
</dbReference>
<evidence type="ECO:0000256" key="3">
    <source>
        <dbReference type="ARBA" id="ARBA00022833"/>
    </source>
</evidence>
<keyword evidence="3" id="KW-0862">Zinc</keyword>
<dbReference type="EMBL" id="KY523104">
    <property type="protein sequence ID" value="QKU34837.1"/>
    <property type="molecule type" value="Genomic_DNA"/>
</dbReference>
<accession>A0A6N1NQ04</accession>
<dbReference type="PROSITE" id="PS00518">
    <property type="entry name" value="ZF_RING_1"/>
    <property type="match status" value="1"/>
</dbReference>
<protein>
    <recommendedName>
        <fullName evidence="5">RING-type domain-containing protein</fullName>
    </recommendedName>
</protein>
<evidence type="ECO:0000256" key="4">
    <source>
        <dbReference type="PROSITE-ProRule" id="PRU00175"/>
    </source>
</evidence>
<proteinExistence type="predicted"/>
<name>A0A6N1NQ04_9VIRU</name>
<dbReference type="InterPro" id="IPR001841">
    <property type="entry name" value="Znf_RING"/>
</dbReference>
<dbReference type="SMART" id="SM00184">
    <property type="entry name" value="RING"/>
    <property type="match status" value="1"/>
</dbReference>
<dbReference type="GeneID" id="80518253"/>
<dbReference type="RefSeq" id="YP_010781489.1">
    <property type="nucleotide sequence ID" value="NC_075039.1"/>
</dbReference>
<evidence type="ECO:0000313" key="6">
    <source>
        <dbReference type="EMBL" id="QKU34837.1"/>
    </source>
</evidence>
<feature type="domain" description="RING-type" evidence="5">
    <location>
        <begin position="102"/>
        <end position="141"/>
    </location>
</feature>
<dbReference type="GO" id="GO:0008270">
    <property type="term" value="F:zinc ion binding"/>
    <property type="evidence" value="ECO:0007669"/>
    <property type="project" value="UniProtKB-KW"/>
</dbReference>
<keyword evidence="1" id="KW-0479">Metal-binding</keyword>
<sequence length="242" mass="27832">MTSNNILENQTMGKNINCVIGIFRNLFGINTKEVTQKEIKRVQPNEPNIESFEILDCGRENNEKKLLTIINNNINPQLILDINKLQEQAYRIDKTGIEVVECCVCYDENIEMVSLQCCHPLCISCYNKLVNNKFFNCPLCTNPMKIVTIHKLYSIITEIDYASIGILYIPPIYVEEENKWIDHEAFYDIGVNKNETTNFFKSCKRINAEGYVVVIAKPTTKKLLQNLSSDDINLKKLKKVVV</sequence>
<dbReference type="KEGG" id="vg:80518253"/>
<evidence type="ECO:0000259" key="5">
    <source>
        <dbReference type="PROSITE" id="PS50089"/>
    </source>
</evidence>
<keyword evidence="2 4" id="KW-0863">Zinc-finger</keyword>
<dbReference type="CDD" id="cd16449">
    <property type="entry name" value="RING-HC"/>
    <property type="match status" value="1"/>
</dbReference>
<evidence type="ECO:0000256" key="1">
    <source>
        <dbReference type="ARBA" id="ARBA00022723"/>
    </source>
</evidence>
<evidence type="ECO:0000256" key="2">
    <source>
        <dbReference type="ARBA" id="ARBA00022771"/>
    </source>
</evidence>
<reference evidence="6" key="2">
    <citation type="journal article" date="2018" name="Nat. Commun.">
        <title>Tailed giant Tupanvirus possesses the most complete translational apparatus of the known virosphere.</title>
        <authorList>
            <person name="Abrahao J."/>
            <person name="Silva L."/>
            <person name="Silva L.S."/>
            <person name="Khalil J.Y.B."/>
            <person name="Rodrigues R."/>
            <person name="Arantes T."/>
            <person name="Assis F."/>
            <person name="Boratto P."/>
            <person name="Andrade M."/>
            <person name="Kroon E.G."/>
            <person name="Ribeiro B."/>
            <person name="Bergier I."/>
            <person name="Seligmann H."/>
            <person name="Ghigo E."/>
            <person name="Colson P."/>
            <person name="Levasseur A."/>
            <person name="Kroemer G."/>
            <person name="Raoult D."/>
            <person name="La Scola B."/>
        </authorList>
    </citation>
    <scope>NUCLEOTIDE SEQUENCE [LARGE SCALE GENOMIC DNA]</scope>
    <source>
        <strain evidence="6">Soda lake</strain>
    </source>
</reference>